<dbReference type="InterPro" id="IPR001789">
    <property type="entry name" value="Sig_transdc_resp-reg_receiver"/>
</dbReference>
<keyword evidence="2 7" id="KW-0597">Phosphoprotein</keyword>
<feature type="domain" description="OmpR/PhoB-type" evidence="11">
    <location>
        <begin position="158"/>
        <end position="256"/>
    </location>
</feature>
<keyword evidence="13" id="KW-1185">Reference proteome</keyword>
<dbReference type="Gene3D" id="6.10.250.690">
    <property type="match status" value="1"/>
</dbReference>
<evidence type="ECO:0000256" key="4">
    <source>
        <dbReference type="ARBA" id="ARBA00023015"/>
    </source>
</evidence>
<feature type="compositionally biased region" description="Gly residues" evidence="9">
    <location>
        <begin position="266"/>
        <end position="280"/>
    </location>
</feature>
<evidence type="ECO:0000259" key="11">
    <source>
        <dbReference type="PROSITE" id="PS51755"/>
    </source>
</evidence>
<dbReference type="Gene3D" id="1.10.10.10">
    <property type="entry name" value="Winged helix-like DNA-binding domain superfamily/Winged helix DNA-binding domain"/>
    <property type="match status" value="1"/>
</dbReference>
<evidence type="ECO:0000256" key="7">
    <source>
        <dbReference type="PROSITE-ProRule" id="PRU00169"/>
    </source>
</evidence>
<evidence type="ECO:0000256" key="8">
    <source>
        <dbReference type="PROSITE-ProRule" id="PRU01091"/>
    </source>
</evidence>
<dbReference type="PANTHER" id="PTHR48111:SF22">
    <property type="entry name" value="REGULATOR OF RPOS"/>
    <property type="match status" value="1"/>
</dbReference>
<comment type="subcellular location">
    <subcellularLocation>
        <location evidence="1">Cytoplasm</location>
    </subcellularLocation>
</comment>
<dbReference type="InterPro" id="IPR011006">
    <property type="entry name" value="CheY-like_superfamily"/>
</dbReference>
<keyword evidence="4" id="KW-0805">Transcription regulation</keyword>
<evidence type="ECO:0000256" key="5">
    <source>
        <dbReference type="ARBA" id="ARBA00023125"/>
    </source>
</evidence>
<dbReference type="InterPro" id="IPR001867">
    <property type="entry name" value="OmpR/PhoB-type_DNA-bd"/>
</dbReference>
<comment type="caution">
    <text evidence="12">The sequence shown here is derived from an EMBL/GenBank/DDBJ whole genome shotgun (WGS) entry which is preliminary data.</text>
</comment>
<gene>
    <name evidence="12" type="ORF">GCM10009839_40650</name>
</gene>
<dbReference type="CDD" id="cd17627">
    <property type="entry name" value="REC_OmpR_PrrA-like"/>
    <property type="match status" value="1"/>
</dbReference>
<keyword evidence="6" id="KW-0804">Transcription</keyword>
<dbReference type="PROSITE" id="PS51755">
    <property type="entry name" value="OMPR_PHOB"/>
    <property type="match status" value="1"/>
</dbReference>
<dbReference type="Gene3D" id="3.40.50.2300">
    <property type="match status" value="1"/>
</dbReference>
<dbReference type="Pfam" id="PF00486">
    <property type="entry name" value="Trans_reg_C"/>
    <property type="match status" value="1"/>
</dbReference>
<feature type="DNA-binding region" description="OmpR/PhoB-type" evidence="8">
    <location>
        <begin position="158"/>
        <end position="256"/>
    </location>
</feature>
<dbReference type="InterPro" id="IPR036388">
    <property type="entry name" value="WH-like_DNA-bd_sf"/>
</dbReference>
<feature type="domain" description="Response regulatory" evidence="10">
    <location>
        <begin position="20"/>
        <end position="134"/>
    </location>
</feature>
<protein>
    <submittedName>
        <fullName evidence="12">Response regulator transcription factor</fullName>
    </submittedName>
</protein>
<dbReference type="PANTHER" id="PTHR48111">
    <property type="entry name" value="REGULATOR OF RPOS"/>
    <property type="match status" value="1"/>
</dbReference>
<proteinExistence type="predicted"/>
<dbReference type="Pfam" id="PF00072">
    <property type="entry name" value="Response_reg"/>
    <property type="match status" value="1"/>
</dbReference>
<evidence type="ECO:0000256" key="3">
    <source>
        <dbReference type="ARBA" id="ARBA00023012"/>
    </source>
</evidence>
<reference evidence="13" key="1">
    <citation type="journal article" date="2019" name="Int. J. Syst. Evol. Microbiol.">
        <title>The Global Catalogue of Microorganisms (GCM) 10K type strain sequencing project: providing services to taxonomists for standard genome sequencing and annotation.</title>
        <authorList>
            <consortium name="The Broad Institute Genomics Platform"/>
            <consortium name="The Broad Institute Genome Sequencing Center for Infectious Disease"/>
            <person name="Wu L."/>
            <person name="Ma J."/>
        </authorList>
    </citation>
    <scope>NUCLEOTIDE SEQUENCE [LARGE SCALE GENOMIC DNA]</scope>
    <source>
        <strain evidence="13">JCM 16014</strain>
    </source>
</reference>
<evidence type="ECO:0000256" key="9">
    <source>
        <dbReference type="SAM" id="MobiDB-lite"/>
    </source>
</evidence>
<dbReference type="EMBL" id="BAAAQN010000022">
    <property type="protein sequence ID" value="GAA2035723.1"/>
    <property type="molecule type" value="Genomic_DNA"/>
</dbReference>
<evidence type="ECO:0000256" key="6">
    <source>
        <dbReference type="ARBA" id="ARBA00023163"/>
    </source>
</evidence>
<dbReference type="SMART" id="SM00448">
    <property type="entry name" value="REC"/>
    <property type="match status" value="1"/>
</dbReference>
<evidence type="ECO:0000259" key="10">
    <source>
        <dbReference type="PROSITE" id="PS50110"/>
    </source>
</evidence>
<name>A0ABP5FZ93_9ACTN</name>
<feature type="region of interest" description="Disordered" evidence="9">
    <location>
        <begin position="261"/>
        <end position="290"/>
    </location>
</feature>
<dbReference type="CDD" id="cd00383">
    <property type="entry name" value="trans_reg_C"/>
    <property type="match status" value="1"/>
</dbReference>
<dbReference type="RefSeq" id="WP_344667206.1">
    <property type="nucleotide sequence ID" value="NZ_BAAAQN010000022.1"/>
</dbReference>
<dbReference type="SUPFAM" id="SSF52172">
    <property type="entry name" value="CheY-like"/>
    <property type="match status" value="1"/>
</dbReference>
<evidence type="ECO:0000256" key="1">
    <source>
        <dbReference type="ARBA" id="ARBA00004496"/>
    </source>
</evidence>
<accession>A0ABP5FZ93</accession>
<keyword evidence="5 8" id="KW-0238">DNA-binding</keyword>
<organism evidence="12 13">
    <name type="scientific">Catenulispora yoronensis</name>
    <dbReference type="NCBI Taxonomy" id="450799"/>
    <lineage>
        <taxon>Bacteria</taxon>
        <taxon>Bacillati</taxon>
        <taxon>Actinomycetota</taxon>
        <taxon>Actinomycetes</taxon>
        <taxon>Catenulisporales</taxon>
        <taxon>Catenulisporaceae</taxon>
        <taxon>Catenulispora</taxon>
    </lineage>
</organism>
<feature type="compositionally biased region" description="Low complexity" evidence="9">
    <location>
        <begin position="281"/>
        <end position="290"/>
    </location>
</feature>
<keyword evidence="3" id="KW-0902">Two-component regulatory system</keyword>
<dbReference type="SMART" id="SM00862">
    <property type="entry name" value="Trans_reg_C"/>
    <property type="match status" value="1"/>
</dbReference>
<sequence>MSYPVPFSPAGPAGAPPAPDILVVDDEPGIRSVLASSLEFEGYAVRTAADGRAALAEVEQARPDLVVLDVLMPGMDGLTACRRLRAGDPHLPVLMLTARDLTGDRVAGLDAGADDYLAKPFELDELLARVRALLRRGALTAEDGAAAATGAAGSGRDDHVLAYEDLRMDTLTREVTRAGHAIELTRTEYLLLEMFLAHPRQALTREQILRAVWGFDFEPASNSLDVYVMYVRKKTEINDLPRLIQTVRGVGYALRAPLGTASSGASGTGSGPAAGSGSGTSSGTASGTRP</sequence>
<dbReference type="Proteomes" id="UP001500751">
    <property type="component" value="Unassembled WGS sequence"/>
</dbReference>
<evidence type="ECO:0000256" key="2">
    <source>
        <dbReference type="ARBA" id="ARBA00022553"/>
    </source>
</evidence>
<evidence type="ECO:0000313" key="13">
    <source>
        <dbReference type="Proteomes" id="UP001500751"/>
    </source>
</evidence>
<evidence type="ECO:0000313" key="12">
    <source>
        <dbReference type="EMBL" id="GAA2035723.1"/>
    </source>
</evidence>
<dbReference type="PROSITE" id="PS50110">
    <property type="entry name" value="RESPONSE_REGULATORY"/>
    <property type="match status" value="1"/>
</dbReference>
<dbReference type="InterPro" id="IPR039420">
    <property type="entry name" value="WalR-like"/>
</dbReference>
<feature type="modified residue" description="4-aspartylphosphate" evidence="7">
    <location>
        <position position="69"/>
    </location>
</feature>